<keyword evidence="7" id="KW-1185">Reference proteome</keyword>
<dbReference type="Proteomes" id="UP000664701">
    <property type="component" value="Chromosome"/>
</dbReference>
<feature type="domain" description="HTH merR-type" evidence="5">
    <location>
        <begin position="118"/>
        <end position="187"/>
    </location>
</feature>
<evidence type="ECO:0000256" key="3">
    <source>
        <dbReference type="ARBA" id="ARBA00023125"/>
    </source>
</evidence>
<keyword evidence="1" id="KW-0678">Repressor</keyword>
<evidence type="ECO:0000259" key="5">
    <source>
        <dbReference type="PROSITE" id="PS50937"/>
    </source>
</evidence>
<accession>A0ABZ2SSR1</accession>
<dbReference type="SMART" id="SM00422">
    <property type="entry name" value="HTH_MERR"/>
    <property type="match status" value="2"/>
</dbReference>
<dbReference type="InterPro" id="IPR009061">
    <property type="entry name" value="DNA-bd_dom_put_sf"/>
</dbReference>
<keyword evidence="4" id="KW-0804">Transcription</keyword>
<evidence type="ECO:0000256" key="4">
    <source>
        <dbReference type="ARBA" id="ARBA00023163"/>
    </source>
</evidence>
<dbReference type="EMBL" id="CP147251">
    <property type="protein sequence ID" value="WYJ77481.1"/>
    <property type="molecule type" value="Genomic_DNA"/>
</dbReference>
<dbReference type="PROSITE" id="PS50937">
    <property type="entry name" value="HTH_MERR_2"/>
    <property type="match status" value="2"/>
</dbReference>
<gene>
    <name evidence="6" type="ORF">DOK78_002119</name>
</gene>
<sequence>MRGTDIAKQLNISTSALRHYESWGIIPKVERQNNGYRIYTTIHQSYFTCIREMMPGFGTDFIKTIFPMVISGDIISAIWEINKKQVTLYSEKERIEYTIEILEPDVLASIPKYKNKTVFSIGEVAKEAGVSTSAIRHWEKEGLINAKRNSDSNFRQFTINDIRKIYIIRTVQRTVFSLDTVRSVLEEVEKNNITQTREIANKALEEVNRVLLNQFKGIAAFHKLLDTLSR</sequence>
<dbReference type="PROSITE" id="PS00552">
    <property type="entry name" value="HTH_MERR_1"/>
    <property type="match status" value="1"/>
</dbReference>
<evidence type="ECO:0000256" key="2">
    <source>
        <dbReference type="ARBA" id="ARBA00023015"/>
    </source>
</evidence>
<dbReference type="PANTHER" id="PTHR30204">
    <property type="entry name" value="REDOX-CYCLING DRUG-SENSING TRANSCRIPTIONAL ACTIVATOR SOXR"/>
    <property type="match status" value="1"/>
</dbReference>
<dbReference type="Pfam" id="PF13411">
    <property type="entry name" value="MerR_1"/>
    <property type="match status" value="1"/>
</dbReference>
<name>A0ABZ2SSR1_9ENTE</name>
<dbReference type="RefSeq" id="WP_207940396.1">
    <property type="nucleotide sequence ID" value="NZ_CP147251.1"/>
</dbReference>
<protein>
    <recommendedName>
        <fullName evidence="5">HTH merR-type domain-containing protein</fullName>
    </recommendedName>
</protein>
<keyword evidence="2" id="KW-0805">Transcription regulation</keyword>
<evidence type="ECO:0000313" key="6">
    <source>
        <dbReference type="EMBL" id="WYJ77481.1"/>
    </source>
</evidence>
<dbReference type="PANTHER" id="PTHR30204:SF69">
    <property type="entry name" value="MERR-FAMILY TRANSCRIPTIONAL REGULATOR"/>
    <property type="match status" value="1"/>
</dbReference>
<reference evidence="6 7" key="1">
    <citation type="submission" date="2024-03" db="EMBL/GenBank/DDBJ databases">
        <title>The Genome Sequence of Enterococcus sp. DIV2402.</title>
        <authorList>
            <consortium name="The Broad Institute Genomics Platform"/>
            <consortium name="The Broad Institute Microbial Omics Core"/>
            <consortium name="The Broad Institute Genomic Center for Infectious Diseases"/>
            <person name="Earl A."/>
            <person name="Manson A."/>
            <person name="Gilmore M."/>
            <person name="Schwartman J."/>
            <person name="Shea T."/>
            <person name="Abouelleil A."/>
            <person name="Cao P."/>
            <person name="Chapman S."/>
            <person name="Cusick C."/>
            <person name="Young S."/>
            <person name="Neafsey D."/>
            <person name="Nusbaum C."/>
            <person name="Birren B."/>
        </authorList>
    </citation>
    <scope>NUCLEOTIDE SEQUENCE [LARGE SCALE GENOMIC DNA]</scope>
    <source>
        <strain evidence="6 7">DIV2402</strain>
    </source>
</reference>
<dbReference type="PRINTS" id="PR00040">
    <property type="entry name" value="HTHMERR"/>
</dbReference>
<evidence type="ECO:0000256" key="1">
    <source>
        <dbReference type="ARBA" id="ARBA00022491"/>
    </source>
</evidence>
<dbReference type="SUPFAM" id="SSF46955">
    <property type="entry name" value="Putative DNA-binding domain"/>
    <property type="match status" value="2"/>
</dbReference>
<evidence type="ECO:0000313" key="7">
    <source>
        <dbReference type="Proteomes" id="UP000664701"/>
    </source>
</evidence>
<proteinExistence type="predicted"/>
<dbReference type="Pfam" id="PF00376">
    <property type="entry name" value="MerR"/>
    <property type="match status" value="1"/>
</dbReference>
<dbReference type="InterPro" id="IPR000551">
    <property type="entry name" value="MerR-type_HTH_dom"/>
</dbReference>
<organism evidence="6 7">
    <name type="scientific">Candidatus Enterococcus lowellii</name>
    <dbReference type="NCBI Taxonomy" id="2230877"/>
    <lineage>
        <taxon>Bacteria</taxon>
        <taxon>Bacillati</taxon>
        <taxon>Bacillota</taxon>
        <taxon>Bacilli</taxon>
        <taxon>Lactobacillales</taxon>
        <taxon>Enterococcaceae</taxon>
        <taxon>Enterococcus</taxon>
    </lineage>
</organism>
<dbReference type="InterPro" id="IPR047057">
    <property type="entry name" value="MerR_fam"/>
</dbReference>
<keyword evidence="3" id="KW-0238">DNA-binding</keyword>
<dbReference type="Gene3D" id="1.10.1660.10">
    <property type="match status" value="2"/>
</dbReference>
<feature type="domain" description="HTH merR-type" evidence="5">
    <location>
        <begin position="1"/>
        <end position="40"/>
    </location>
</feature>